<dbReference type="EMBL" id="AJVK01062752">
    <property type="status" value="NOT_ANNOTATED_CDS"/>
    <property type="molecule type" value="Genomic_DNA"/>
</dbReference>
<protein>
    <recommendedName>
        <fullName evidence="3">AB hydrolase-1 domain-containing protein</fullName>
    </recommendedName>
</protein>
<evidence type="ECO:0000256" key="2">
    <source>
        <dbReference type="ARBA" id="ARBA00022801"/>
    </source>
</evidence>
<feature type="domain" description="AB hydrolase-1" evidence="3">
    <location>
        <begin position="32"/>
        <end position="139"/>
    </location>
</feature>
<organism evidence="4 5">
    <name type="scientific">Phlebotomus papatasi</name>
    <name type="common">Sandfly</name>
    <dbReference type="NCBI Taxonomy" id="29031"/>
    <lineage>
        <taxon>Eukaryota</taxon>
        <taxon>Metazoa</taxon>
        <taxon>Ecdysozoa</taxon>
        <taxon>Arthropoda</taxon>
        <taxon>Hexapoda</taxon>
        <taxon>Insecta</taxon>
        <taxon>Pterygota</taxon>
        <taxon>Neoptera</taxon>
        <taxon>Endopterygota</taxon>
        <taxon>Diptera</taxon>
        <taxon>Nematocera</taxon>
        <taxon>Psychodoidea</taxon>
        <taxon>Psychodidae</taxon>
        <taxon>Phlebotomus</taxon>
        <taxon>Phlebotomus</taxon>
    </lineage>
</organism>
<accession>A0A1B0DIM7</accession>
<keyword evidence="5" id="KW-1185">Reference proteome</keyword>
<keyword evidence="2" id="KW-0378">Hydrolase</keyword>
<name>A0A1B0DIM7_PHLPP</name>
<dbReference type="InterPro" id="IPR000073">
    <property type="entry name" value="AB_hydrolase_1"/>
</dbReference>
<proteinExistence type="inferred from homology"/>
<evidence type="ECO:0000256" key="1">
    <source>
        <dbReference type="ARBA" id="ARBA00008645"/>
    </source>
</evidence>
<dbReference type="EnsemblMetazoa" id="PPAI008014-RA">
    <property type="protein sequence ID" value="PPAI008014-PA"/>
    <property type="gene ID" value="PPAI008014"/>
</dbReference>
<evidence type="ECO:0000313" key="5">
    <source>
        <dbReference type="Proteomes" id="UP000092462"/>
    </source>
</evidence>
<evidence type="ECO:0000313" key="4">
    <source>
        <dbReference type="EnsemblMetazoa" id="PPAI008014-PA"/>
    </source>
</evidence>
<dbReference type="VEuPathDB" id="VectorBase:PPAPM1_005050"/>
<reference evidence="4" key="1">
    <citation type="submission" date="2022-08" db="UniProtKB">
        <authorList>
            <consortium name="EnsemblMetazoa"/>
        </authorList>
    </citation>
    <scope>IDENTIFICATION</scope>
    <source>
        <strain evidence="4">Israel</strain>
    </source>
</reference>
<comment type="similarity">
    <text evidence="1">Belongs to the AB hydrolase superfamily.</text>
</comment>
<dbReference type="PANTHER" id="PTHR43798">
    <property type="entry name" value="MONOACYLGLYCEROL LIPASE"/>
    <property type="match status" value="1"/>
</dbReference>
<dbReference type="GO" id="GO:0016787">
    <property type="term" value="F:hydrolase activity"/>
    <property type="evidence" value="ECO:0007669"/>
    <property type="project" value="UniProtKB-KW"/>
</dbReference>
<dbReference type="AlphaFoldDB" id="A0A1B0DIM7"/>
<sequence>MIYIDTEFTEVEIPVPWGHVAGKWYGPADVRPILILHGWLDNAGSYDTLIPLLPKDRISYLAIDLPGHGFSSHIPEGMTYSHYDYLWLIHRIREIYGWPKVSLMGHSLGAVLNFLYTAIFPQDVDMIINLDGMIPMTTADFVTKKLIANISNTTKFMIQHLNPKSQPSYSKEELIERMIASSYGSLSAKDCEYLLRRGIKGSESKPNKFILTSDSRLKSLHVISLSQECYDILLQGINCPILNINSDTKQTAFSKQNISEKSIEDMKKKNPNFQNHKVSGKHHVHLSHPERVSGLITEFVLKYRSVKSKM</sequence>
<dbReference type="PANTHER" id="PTHR43798:SF14">
    <property type="entry name" value="SERINE HYDROLASE-LIKE PROTEIN DDB_G0286239"/>
    <property type="match status" value="1"/>
</dbReference>
<dbReference type="InterPro" id="IPR050266">
    <property type="entry name" value="AB_hydrolase_sf"/>
</dbReference>
<dbReference type="ESTHER" id="phlpp-a0a1b0dim7">
    <property type="family name" value="SERHL"/>
</dbReference>
<dbReference type="Gene3D" id="3.40.50.1820">
    <property type="entry name" value="alpha/beta hydrolase"/>
    <property type="match status" value="1"/>
</dbReference>
<dbReference type="Proteomes" id="UP000092462">
    <property type="component" value="Unassembled WGS sequence"/>
</dbReference>
<dbReference type="Pfam" id="PF00561">
    <property type="entry name" value="Abhydrolase_1"/>
    <property type="match status" value="1"/>
</dbReference>
<evidence type="ECO:0000259" key="3">
    <source>
        <dbReference type="Pfam" id="PF00561"/>
    </source>
</evidence>
<dbReference type="VEuPathDB" id="VectorBase:PPAI008014"/>
<dbReference type="InterPro" id="IPR029058">
    <property type="entry name" value="AB_hydrolase_fold"/>
</dbReference>
<dbReference type="SUPFAM" id="SSF53474">
    <property type="entry name" value="alpha/beta-Hydrolases"/>
    <property type="match status" value="1"/>
</dbReference>
<dbReference type="GO" id="GO:0016020">
    <property type="term" value="C:membrane"/>
    <property type="evidence" value="ECO:0007669"/>
    <property type="project" value="TreeGrafter"/>
</dbReference>